<dbReference type="Proteomes" id="UP000265515">
    <property type="component" value="Unassembled WGS sequence"/>
</dbReference>
<gene>
    <name evidence="1" type="ORF">CBR_g50655</name>
</gene>
<protein>
    <submittedName>
        <fullName evidence="1">Uncharacterized protein</fullName>
    </submittedName>
</protein>
<proteinExistence type="predicted"/>
<dbReference type="EMBL" id="BFEA01000808">
    <property type="protein sequence ID" value="GBG90407.1"/>
    <property type="molecule type" value="Genomic_DNA"/>
</dbReference>
<accession>A0A388M739</accession>
<dbReference type="AlphaFoldDB" id="A0A388M739"/>
<dbReference type="OrthoDB" id="10646915at2759"/>
<reference evidence="1 2" key="1">
    <citation type="journal article" date="2018" name="Cell">
        <title>The Chara Genome: Secondary Complexity and Implications for Plant Terrestrialization.</title>
        <authorList>
            <person name="Nishiyama T."/>
            <person name="Sakayama H."/>
            <person name="Vries J.D."/>
            <person name="Buschmann H."/>
            <person name="Saint-Marcoux D."/>
            <person name="Ullrich K.K."/>
            <person name="Haas F.B."/>
            <person name="Vanderstraeten L."/>
            <person name="Becker D."/>
            <person name="Lang D."/>
            <person name="Vosolsobe S."/>
            <person name="Rombauts S."/>
            <person name="Wilhelmsson P.K.I."/>
            <person name="Janitza P."/>
            <person name="Kern R."/>
            <person name="Heyl A."/>
            <person name="Rumpler F."/>
            <person name="Villalobos L.I.A.C."/>
            <person name="Clay J.M."/>
            <person name="Skokan R."/>
            <person name="Toyoda A."/>
            <person name="Suzuki Y."/>
            <person name="Kagoshima H."/>
            <person name="Schijlen E."/>
            <person name="Tajeshwar N."/>
            <person name="Catarino B."/>
            <person name="Hetherington A.J."/>
            <person name="Saltykova A."/>
            <person name="Bonnot C."/>
            <person name="Breuninger H."/>
            <person name="Symeonidi A."/>
            <person name="Radhakrishnan G.V."/>
            <person name="Van Nieuwerburgh F."/>
            <person name="Deforce D."/>
            <person name="Chang C."/>
            <person name="Karol K.G."/>
            <person name="Hedrich R."/>
            <person name="Ulvskov P."/>
            <person name="Glockner G."/>
            <person name="Delwiche C.F."/>
            <person name="Petrasek J."/>
            <person name="Van de Peer Y."/>
            <person name="Friml J."/>
            <person name="Beilby M."/>
            <person name="Dolan L."/>
            <person name="Kohara Y."/>
            <person name="Sugano S."/>
            <person name="Fujiyama A."/>
            <person name="Delaux P.-M."/>
            <person name="Quint M."/>
            <person name="TheiBen G."/>
            <person name="Hagemann M."/>
            <person name="Harholt J."/>
            <person name="Dunand C."/>
            <person name="Zachgo S."/>
            <person name="Langdale J."/>
            <person name="Maumus F."/>
            <person name="Straeten D.V.D."/>
            <person name="Gould S.B."/>
            <person name="Rensing S.A."/>
        </authorList>
    </citation>
    <scope>NUCLEOTIDE SEQUENCE [LARGE SCALE GENOMIC DNA]</scope>
    <source>
        <strain evidence="1 2">S276</strain>
    </source>
</reference>
<comment type="caution">
    <text evidence="1">The sequence shown here is derived from an EMBL/GenBank/DDBJ whole genome shotgun (WGS) entry which is preliminary data.</text>
</comment>
<evidence type="ECO:0000313" key="2">
    <source>
        <dbReference type="Proteomes" id="UP000265515"/>
    </source>
</evidence>
<organism evidence="1 2">
    <name type="scientific">Chara braunii</name>
    <name type="common">Braun's stonewort</name>
    <dbReference type="NCBI Taxonomy" id="69332"/>
    <lineage>
        <taxon>Eukaryota</taxon>
        <taxon>Viridiplantae</taxon>
        <taxon>Streptophyta</taxon>
        <taxon>Charophyceae</taxon>
        <taxon>Charales</taxon>
        <taxon>Characeae</taxon>
        <taxon>Chara</taxon>
    </lineage>
</organism>
<sequence>MDKPANEQRDDREWKVLRALANNNFIHFVEPCIIECHDDPAVKDNDADAEHNRDDSTSGVDWCNECMGAAAAANDRTEVQ</sequence>
<keyword evidence="2" id="KW-1185">Reference proteome</keyword>
<evidence type="ECO:0000313" key="1">
    <source>
        <dbReference type="EMBL" id="GBG90407.1"/>
    </source>
</evidence>
<dbReference type="Gramene" id="GBG90407">
    <property type="protein sequence ID" value="GBG90407"/>
    <property type="gene ID" value="CBR_g50655"/>
</dbReference>
<name>A0A388M739_CHABU</name>